<feature type="domain" description="Bacterial bifunctional deaminase-reductase C-terminal" evidence="1">
    <location>
        <begin position="6"/>
        <end position="174"/>
    </location>
</feature>
<dbReference type="Pfam" id="PF01872">
    <property type="entry name" value="RibD_C"/>
    <property type="match status" value="1"/>
</dbReference>
<dbReference type="SUPFAM" id="SSF53597">
    <property type="entry name" value="Dihydrofolate reductase-like"/>
    <property type="match status" value="1"/>
</dbReference>
<proteinExistence type="predicted"/>
<name>A0ABW5IFT2_9PSEU</name>
<keyword evidence="3" id="KW-1185">Reference proteome</keyword>
<organism evidence="2 3">
    <name type="scientific">Amycolatopsis albidoflavus</name>
    <dbReference type="NCBI Taxonomy" id="102226"/>
    <lineage>
        <taxon>Bacteria</taxon>
        <taxon>Bacillati</taxon>
        <taxon>Actinomycetota</taxon>
        <taxon>Actinomycetes</taxon>
        <taxon>Pseudonocardiales</taxon>
        <taxon>Pseudonocardiaceae</taxon>
        <taxon>Amycolatopsis</taxon>
    </lineage>
</organism>
<reference evidence="3" key="1">
    <citation type="journal article" date="2019" name="Int. J. Syst. Evol. Microbiol.">
        <title>The Global Catalogue of Microorganisms (GCM) 10K type strain sequencing project: providing services to taxonomists for standard genome sequencing and annotation.</title>
        <authorList>
            <consortium name="The Broad Institute Genomics Platform"/>
            <consortium name="The Broad Institute Genome Sequencing Center for Infectious Disease"/>
            <person name="Wu L."/>
            <person name="Ma J."/>
        </authorList>
    </citation>
    <scope>NUCLEOTIDE SEQUENCE [LARGE SCALE GENOMIC DNA]</scope>
    <source>
        <strain evidence="3">CGMCC 4.7638</strain>
    </source>
</reference>
<evidence type="ECO:0000259" key="1">
    <source>
        <dbReference type="Pfam" id="PF01872"/>
    </source>
</evidence>
<dbReference type="InterPro" id="IPR024072">
    <property type="entry name" value="DHFR-like_dom_sf"/>
</dbReference>
<protein>
    <submittedName>
        <fullName evidence="2">Dihydrofolate reductase family protein</fullName>
    </submittedName>
</protein>
<dbReference type="Gene3D" id="3.40.430.10">
    <property type="entry name" value="Dihydrofolate Reductase, subunit A"/>
    <property type="match status" value="1"/>
</dbReference>
<dbReference type="InterPro" id="IPR002734">
    <property type="entry name" value="RibDG_C"/>
</dbReference>
<gene>
    <name evidence="2" type="ORF">ACFSUT_45430</name>
</gene>
<dbReference type="Proteomes" id="UP001597542">
    <property type="component" value="Unassembled WGS sequence"/>
</dbReference>
<evidence type="ECO:0000313" key="2">
    <source>
        <dbReference type="EMBL" id="MFD2487582.1"/>
    </source>
</evidence>
<comment type="caution">
    <text evidence="2">The sequence shown here is derived from an EMBL/GenBank/DDBJ whole genome shotgun (WGS) entry which is preliminary data.</text>
</comment>
<dbReference type="RefSeq" id="WP_344267732.1">
    <property type="nucleotide sequence ID" value="NZ_BAAAHV010000005.1"/>
</dbReference>
<sequence>MRPLRYSINVTLDGCCDHLAGIAPDEEMHRHSTEIIARADALLFGRVIYEMMEAAWRPSARPAERPDWMEPFGRTIDAAKKYVVSSKLERVDWNAELVRGDLREAVLRLKDQPGKGLYTGGRQLPLALAAMGLIDEYEFVVHPRIAGRGPTLFAGLPEHLDLKLVDRLEFASGAVAMRYEPKAPQRA</sequence>
<dbReference type="EMBL" id="JBHUKQ010000027">
    <property type="protein sequence ID" value="MFD2487582.1"/>
    <property type="molecule type" value="Genomic_DNA"/>
</dbReference>
<accession>A0ABW5IFT2</accession>
<evidence type="ECO:0000313" key="3">
    <source>
        <dbReference type="Proteomes" id="UP001597542"/>
    </source>
</evidence>